<dbReference type="AlphaFoldDB" id="A0A914Z9E3"/>
<proteinExistence type="predicted"/>
<reference evidence="2" key="1">
    <citation type="submission" date="2022-11" db="UniProtKB">
        <authorList>
            <consortium name="WormBaseParasite"/>
        </authorList>
    </citation>
    <scope>IDENTIFICATION</scope>
</reference>
<sequence length="240" mass="27947">MKRHPDYKECILPKALSVFFEICYHKQTNFEENLIKLWDSIKGITNANEDDAMIPMLMLEIFEHLKRPDKAAEIIKIYFDRFGATKEQLKIYFEKVIKICDFDEQAKTALKLYHLDKSDSSNMFQLCVAIFLQATSKPSEKEREMGFEFASKLAEKVCANNPEYLEMYLHEIEAAKFEYVKEPFLSKNGFIPDGFVDAFIEISMDSPLLSPEMRELALKKTSEMFHSKMEALKEGQVSVF</sequence>
<dbReference type="Proteomes" id="UP000887577">
    <property type="component" value="Unplaced"/>
</dbReference>
<name>A0A914Z9E3_9BILA</name>
<dbReference type="WBParaSite" id="PSU_v2.g8538.t1">
    <property type="protein sequence ID" value="PSU_v2.g8538.t1"/>
    <property type="gene ID" value="PSU_v2.g8538"/>
</dbReference>
<protein>
    <submittedName>
        <fullName evidence="2">Uncharacterized protein</fullName>
    </submittedName>
</protein>
<evidence type="ECO:0000313" key="1">
    <source>
        <dbReference type="Proteomes" id="UP000887577"/>
    </source>
</evidence>
<keyword evidence="1" id="KW-1185">Reference proteome</keyword>
<accession>A0A914Z9E3</accession>
<organism evidence="1 2">
    <name type="scientific">Panagrolaimus superbus</name>
    <dbReference type="NCBI Taxonomy" id="310955"/>
    <lineage>
        <taxon>Eukaryota</taxon>
        <taxon>Metazoa</taxon>
        <taxon>Ecdysozoa</taxon>
        <taxon>Nematoda</taxon>
        <taxon>Chromadorea</taxon>
        <taxon>Rhabditida</taxon>
        <taxon>Tylenchina</taxon>
        <taxon>Panagrolaimomorpha</taxon>
        <taxon>Panagrolaimoidea</taxon>
        <taxon>Panagrolaimidae</taxon>
        <taxon>Panagrolaimus</taxon>
    </lineage>
</organism>
<evidence type="ECO:0000313" key="2">
    <source>
        <dbReference type="WBParaSite" id="PSU_v2.g8538.t1"/>
    </source>
</evidence>